<dbReference type="InterPro" id="IPR023404">
    <property type="entry name" value="rSAM_horseshoe"/>
</dbReference>
<dbReference type="Pfam" id="PF04055">
    <property type="entry name" value="Radical_SAM"/>
    <property type="match status" value="1"/>
</dbReference>
<dbReference type="EMBL" id="UOEU01000474">
    <property type="protein sequence ID" value="VAW33698.1"/>
    <property type="molecule type" value="Genomic_DNA"/>
</dbReference>
<dbReference type="InterPro" id="IPR006638">
    <property type="entry name" value="Elp3/MiaA/NifB-like_rSAM"/>
</dbReference>
<name>A0A3B0US28_9ZZZZ</name>
<dbReference type="InterPro" id="IPR034466">
    <property type="entry name" value="Methyltransferase_Class_B"/>
</dbReference>
<evidence type="ECO:0000313" key="8">
    <source>
        <dbReference type="EMBL" id="VAW33698.1"/>
    </source>
</evidence>
<dbReference type="SFLD" id="SFLDS00029">
    <property type="entry name" value="Radical_SAM"/>
    <property type="match status" value="1"/>
</dbReference>
<sequence length="562" mass="64603">MSQVKLEDVTVKEKKKSRKDDPLRQNLGTRRVPKLRMANFPDADEIVRQGLLEEERGPKAVDIVLVNPPTPDGGLWIRTQHRVGRRTRENMVWPQVSLAQMAAMLYPQHSVAVIDANAERMGWPEFAEKLDELKPKYYMTQVTAPTLENDMYGCFLAKARGAKTIAFGTHVTPIPRETMRPFPALDFILLGEPDLTIRDLLDILEGKVDQRPDNIQKMFDNHDPTYEPAFNEDGTIDMYKIKGVVWRNGEEIVLNLTRPFIPNLDDMPLPMHHLLPWDKYRMPLIKGPFTFIVTSRGCPAGCTYCIKHVSYQFAVRVRSAENIMEELWMLKKMGLNNIHMYADLFTVNRDHVMDLCKQMIDEKINLKWTCNSRVDYVDEELLSMMGKAGNWLISWGIESGSEKILRHARKGAMPEKAARALQWARNAGIKNWGYFIIGLPGETEATIRKTIDFSKELPLDIALFHVAAPYPGTPFFFEVVKNGWFRPGTRWEHVDMDKGTVLDYDGLSAERLLYWQRRAFREWAFRPGPILTYLKMVASDISTVKSALSVGLQTLSWQTNRD</sequence>
<reference evidence="8" key="1">
    <citation type="submission" date="2018-06" db="EMBL/GenBank/DDBJ databases">
        <authorList>
            <person name="Zhirakovskaya E."/>
        </authorList>
    </citation>
    <scope>NUCLEOTIDE SEQUENCE</scope>
</reference>
<evidence type="ECO:0000256" key="4">
    <source>
        <dbReference type="ARBA" id="ARBA00023004"/>
    </source>
</evidence>
<keyword evidence="5" id="KW-0411">Iron-sulfur</keyword>
<feature type="compositionally biased region" description="Basic and acidic residues" evidence="6">
    <location>
        <begin position="1"/>
        <end position="23"/>
    </location>
</feature>
<feature type="domain" description="Radical SAM core" evidence="7">
    <location>
        <begin position="284"/>
        <end position="517"/>
    </location>
</feature>
<dbReference type="Gene3D" id="3.80.30.20">
    <property type="entry name" value="tm_1862 like domain"/>
    <property type="match status" value="1"/>
</dbReference>
<dbReference type="InterPro" id="IPR007197">
    <property type="entry name" value="rSAM"/>
</dbReference>
<dbReference type="AlphaFoldDB" id="A0A3B0US28"/>
<proteinExistence type="predicted"/>
<keyword evidence="3" id="KW-0479">Metal-binding</keyword>
<dbReference type="CDD" id="cd01335">
    <property type="entry name" value="Radical_SAM"/>
    <property type="match status" value="1"/>
</dbReference>
<evidence type="ECO:0000256" key="2">
    <source>
        <dbReference type="ARBA" id="ARBA00022691"/>
    </source>
</evidence>
<dbReference type="GO" id="GO:0051539">
    <property type="term" value="F:4 iron, 4 sulfur cluster binding"/>
    <property type="evidence" value="ECO:0007669"/>
    <property type="project" value="UniProtKB-KW"/>
</dbReference>
<dbReference type="SFLD" id="SFLDG01123">
    <property type="entry name" value="methyltransferase_(Class_B)"/>
    <property type="match status" value="1"/>
</dbReference>
<dbReference type="PANTHER" id="PTHR43409">
    <property type="entry name" value="ANAEROBIC MAGNESIUM-PROTOPORPHYRIN IX MONOMETHYL ESTER CYCLASE-RELATED"/>
    <property type="match status" value="1"/>
</dbReference>
<dbReference type="SUPFAM" id="SSF102114">
    <property type="entry name" value="Radical SAM enzymes"/>
    <property type="match status" value="1"/>
</dbReference>
<dbReference type="SFLD" id="SFLDG01082">
    <property type="entry name" value="B12-binding_domain_containing"/>
    <property type="match status" value="1"/>
</dbReference>
<evidence type="ECO:0000256" key="1">
    <source>
        <dbReference type="ARBA" id="ARBA00001966"/>
    </source>
</evidence>
<gene>
    <name evidence="8" type="ORF">MNBD_CHLOROFLEXI01-4406</name>
</gene>
<evidence type="ECO:0000256" key="3">
    <source>
        <dbReference type="ARBA" id="ARBA00022723"/>
    </source>
</evidence>
<comment type="cofactor">
    <cofactor evidence="1">
        <name>[4Fe-4S] cluster</name>
        <dbReference type="ChEBI" id="CHEBI:49883"/>
    </cofactor>
</comment>
<dbReference type="GO" id="GO:0005829">
    <property type="term" value="C:cytosol"/>
    <property type="evidence" value="ECO:0007669"/>
    <property type="project" value="TreeGrafter"/>
</dbReference>
<evidence type="ECO:0000256" key="5">
    <source>
        <dbReference type="ARBA" id="ARBA00023014"/>
    </source>
</evidence>
<evidence type="ECO:0000259" key="7">
    <source>
        <dbReference type="PROSITE" id="PS51918"/>
    </source>
</evidence>
<dbReference type="InterPro" id="IPR058240">
    <property type="entry name" value="rSAM_sf"/>
</dbReference>
<keyword evidence="2" id="KW-0949">S-adenosyl-L-methionine</keyword>
<dbReference type="SMART" id="SM00729">
    <property type="entry name" value="Elp3"/>
    <property type="match status" value="1"/>
</dbReference>
<dbReference type="InterPro" id="IPR051198">
    <property type="entry name" value="BchE-like"/>
</dbReference>
<keyword evidence="4" id="KW-0408">Iron</keyword>
<dbReference type="GO" id="GO:0046872">
    <property type="term" value="F:metal ion binding"/>
    <property type="evidence" value="ECO:0007669"/>
    <property type="project" value="UniProtKB-KW"/>
</dbReference>
<dbReference type="Gene3D" id="3.40.50.280">
    <property type="entry name" value="Cobalamin-binding domain"/>
    <property type="match status" value="1"/>
</dbReference>
<feature type="region of interest" description="Disordered" evidence="6">
    <location>
        <begin position="1"/>
        <end position="28"/>
    </location>
</feature>
<organism evidence="8">
    <name type="scientific">hydrothermal vent metagenome</name>
    <dbReference type="NCBI Taxonomy" id="652676"/>
    <lineage>
        <taxon>unclassified sequences</taxon>
        <taxon>metagenomes</taxon>
        <taxon>ecological metagenomes</taxon>
    </lineage>
</organism>
<accession>A0A3B0US28</accession>
<protein>
    <submittedName>
        <fullName evidence="8">Radical SAM domain protein</fullName>
    </submittedName>
</protein>
<evidence type="ECO:0000256" key="6">
    <source>
        <dbReference type="SAM" id="MobiDB-lite"/>
    </source>
</evidence>
<dbReference type="GO" id="GO:0003824">
    <property type="term" value="F:catalytic activity"/>
    <property type="evidence" value="ECO:0007669"/>
    <property type="project" value="InterPro"/>
</dbReference>
<dbReference type="PROSITE" id="PS51918">
    <property type="entry name" value="RADICAL_SAM"/>
    <property type="match status" value="1"/>
</dbReference>
<dbReference type="PANTHER" id="PTHR43409:SF16">
    <property type="entry name" value="SLR0320 PROTEIN"/>
    <property type="match status" value="1"/>
</dbReference>